<dbReference type="InterPro" id="IPR019906">
    <property type="entry name" value="Ribosomal_uL6_bac-type"/>
</dbReference>
<dbReference type="GO" id="GO:0002181">
    <property type="term" value="P:cytoplasmic translation"/>
    <property type="evidence" value="ECO:0007669"/>
    <property type="project" value="TreeGrafter"/>
</dbReference>
<dbReference type="PANTHER" id="PTHR11655:SF14">
    <property type="entry name" value="LARGE RIBOSOMAL SUBUNIT PROTEIN UL6M"/>
    <property type="match status" value="1"/>
</dbReference>
<dbReference type="OrthoDB" id="540873at2759"/>
<evidence type="ECO:0000313" key="5">
    <source>
        <dbReference type="Proteomes" id="UP000316726"/>
    </source>
</evidence>
<proteinExistence type="inferred from homology"/>
<dbReference type="InterPro" id="IPR036789">
    <property type="entry name" value="Ribosomal_uL6-like_a/b-dom_sf"/>
</dbReference>
<gene>
    <name evidence="4" type="ORF">A3770_05p36720</name>
</gene>
<accession>A0A5B8MM96</accession>
<dbReference type="GO" id="GO:0003735">
    <property type="term" value="F:structural constituent of ribosome"/>
    <property type="evidence" value="ECO:0007669"/>
    <property type="project" value="InterPro"/>
</dbReference>
<dbReference type="SUPFAM" id="SSF56053">
    <property type="entry name" value="Ribosomal protein L6"/>
    <property type="match status" value="1"/>
</dbReference>
<evidence type="ECO:0000256" key="1">
    <source>
        <dbReference type="ARBA" id="ARBA00009356"/>
    </source>
</evidence>
<comment type="similarity">
    <text evidence="1">Belongs to the universal ribosomal protein uL6 family.</text>
</comment>
<reference evidence="4 5" key="1">
    <citation type="submission" date="2018-07" db="EMBL/GenBank/DDBJ databases">
        <title>The complete nuclear genome of the prasinophyte Chloropicon primus (CCMP1205).</title>
        <authorList>
            <person name="Pombert J.-F."/>
            <person name="Otis C."/>
            <person name="Turmel M."/>
            <person name="Lemieux C."/>
        </authorList>
    </citation>
    <scope>NUCLEOTIDE SEQUENCE [LARGE SCALE GENOMIC DNA]</scope>
    <source>
        <strain evidence="4 5">CCMP1205</strain>
    </source>
</reference>
<keyword evidence="5" id="KW-1185">Reference proteome</keyword>
<dbReference type="GO" id="GO:0005840">
    <property type="term" value="C:ribosome"/>
    <property type="evidence" value="ECO:0007669"/>
    <property type="project" value="UniProtKB-KW"/>
</dbReference>
<keyword evidence="3" id="KW-0687">Ribonucleoprotein</keyword>
<evidence type="ECO:0000256" key="2">
    <source>
        <dbReference type="ARBA" id="ARBA00022980"/>
    </source>
</evidence>
<dbReference type="GO" id="GO:0019843">
    <property type="term" value="F:rRNA binding"/>
    <property type="evidence" value="ECO:0007669"/>
    <property type="project" value="InterPro"/>
</dbReference>
<evidence type="ECO:0000313" key="4">
    <source>
        <dbReference type="EMBL" id="QDZ21154.1"/>
    </source>
</evidence>
<dbReference type="PANTHER" id="PTHR11655">
    <property type="entry name" value="60S/50S RIBOSOMAL PROTEIN L6/L9"/>
    <property type="match status" value="1"/>
</dbReference>
<name>A0A5B8MM96_9CHLO</name>
<dbReference type="PIRSF" id="PIRSF002162">
    <property type="entry name" value="Ribosomal_L6"/>
    <property type="match status" value="1"/>
</dbReference>
<dbReference type="PRINTS" id="PR00059">
    <property type="entry name" value="RIBOSOMALL6"/>
</dbReference>
<evidence type="ECO:0000256" key="3">
    <source>
        <dbReference type="ARBA" id="ARBA00023274"/>
    </source>
</evidence>
<dbReference type="EMBL" id="CP031038">
    <property type="protein sequence ID" value="QDZ21154.1"/>
    <property type="molecule type" value="Genomic_DNA"/>
</dbReference>
<dbReference type="GO" id="GO:1990904">
    <property type="term" value="C:ribonucleoprotein complex"/>
    <property type="evidence" value="ECO:0007669"/>
    <property type="project" value="UniProtKB-KW"/>
</dbReference>
<dbReference type="AlphaFoldDB" id="A0A5B8MM96"/>
<keyword evidence="2 4" id="KW-0689">Ribosomal protein</keyword>
<dbReference type="Proteomes" id="UP000316726">
    <property type="component" value="Chromosome 5"/>
</dbReference>
<organism evidence="4 5">
    <name type="scientific">Chloropicon primus</name>
    <dbReference type="NCBI Taxonomy" id="1764295"/>
    <lineage>
        <taxon>Eukaryota</taxon>
        <taxon>Viridiplantae</taxon>
        <taxon>Chlorophyta</taxon>
        <taxon>Chloropicophyceae</taxon>
        <taxon>Chloropicales</taxon>
        <taxon>Chloropicaceae</taxon>
        <taxon>Chloropicon</taxon>
    </lineage>
</organism>
<dbReference type="Gene3D" id="3.90.930.12">
    <property type="entry name" value="Ribosomal protein L6, alpha-beta domain"/>
    <property type="match status" value="1"/>
</dbReference>
<dbReference type="InterPro" id="IPR000702">
    <property type="entry name" value="Ribosomal_uL6-like"/>
</dbReference>
<protein>
    <submittedName>
        <fullName evidence="4">Ribosomal protein L6</fullName>
    </submittedName>
</protein>
<sequence length="223" mass="25636">MELESHAMMMLRSYSSATRRKRLREKDIGNELKLEIPDGIVVEYKYPNLQVAGPLGVKETNLEIFEHLGIRLTEDGKSLAFTSYTPGTSYTFARGPKWRSQKVYHRLNQVARLVERDFEGVTSGYRKDLELRGLGFKWALQTEGNEDVLTMNIGFSHEVRYAFPKAVKCTVMNTTELFLESCCKDTLGRTAKDLIKLPRRDVYKGKGIFEKGFTPRLKEAKRK</sequence>
<dbReference type="STRING" id="1764295.A0A5B8MM96"/>